<dbReference type="Proteomes" id="UP000515163">
    <property type="component" value="Unplaced"/>
</dbReference>
<dbReference type="KEGG" id="aten:116298540"/>
<keyword evidence="2" id="KW-1185">Reference proteome</keyword>
<feature type="compositionally biased region" description="Basic and acidic residues" evidence="1">
    <location>
        <begin position="176"/>
        <end position="185"/>
    </location>
</feature>
<accession>A0A6P8I6D9</accession>
<proteinExistence type="predicted"/>
<dbReference type="InParanoid" id="A0A6P8I6D9"/>
<dbReference type="GeneID" id="116298540"/>
<feature type="compositionally biased region" description="Polar residues" evidence="1">
    <location>
        <begin position="157"/>
        <end position="173"/>
    </location>
</feature>
<reference evidence="3" key="1">
    <citation type="submission" date="2025-08" db="UniProtKB">
        <authorList>
            <consortium name="RefSeq"/>
        </authorList>
    </citation>
    <scope>IDENTIFICATION</scope>
    <source>
        <tissue evidence="3">Tentacle</tissue>
    </source>
</reference>
<feature type="region of interest" description="Disordered" evidence="1">
    <location>
        <begin position="129"/>
        <end position="217"/>
    </location>
</feature>
<organism evidence="2 3">
    <name type="scientific">Actinia tenebrosa</name>
    <name type="common">Australian red waratah sea anemone</name>
    <dbReference type="NCBI Taxonomy" id="6105"/>
    <lineage>
        <taxon>Eukaryota</taxon>
        <taxon>Metazoa</taxon>
        <taxon>Cnidaria</taxon>
        <taxon>Anthozoa</taxon>
        <taxon>Hexacorallia</taxon>
        <taxon>Actiniaria</taxon>
        <taxon>Actiniidae</taxon>
        <taxon>Actinia</taxon>
    </lineage>
</organism>
<gene>
    <name evidence="3" type="primary">LOC116298540</name>
</gene>
<dbReference type="Pfam" id="PF15123">
    <property type="entry name" value="DUF4562"/>
    <property type="match status" value="1"/>
</dbReference>
<evidence type="ECO:0000313" key="2">
    <source>
        <dbReference type="Proteomes" id="UP000515163"/>
    </source>
</evidence>
<dbReference type="RefSeq" id="XP_031562896.1">
    <property type="nucleotide sequence ID" value="XM_031707036.1"/>
</dbReference>
<evidence type="ECO:0000256" key="1">
    <source>
        <dbReference type="SAM" id="MobiDB-lite"/>
    </source>
</evidence>
<dbReference type="AlphaFoldDB" id="A0A6P8I6D9"/>
<dbReference type="InterPro" id="IPR027814">
    <property type="entry name" value="DUF4562"/>
</dbReference>
<dbReference type="PANTHER" id="PTHR34833">
    <property type="entry name" value="GENE, 17359-RELATED"/>
    <property type="match status" value="1"/>
</dbReference>
<name>A0A6P8I6D9_ACTTE</name>
<sequence length="217" mass="24839">MAQLDMADTTRIRIHSIPGSDRFYNPHIGKGKVVFTGPDAISNQRVTRLQPTYVGIGTMSPEGTSDAEYLWRPGRRWAFPAPKSASVGAIGWGLNLFHDIKRLKSGQQIMRGEFRQECEDRHTHLYQNPWYPDMRDQQEEGPAVNNTYDRHSIYSRPGTSHQHSPVLRSSTPTPRVHYENRDRHLPLRPRSCTPSTQRSRSGTVSSSTSHYSQQYTY</sequence>
<feature type="compositionally biased region" description="Low complexity" evidence="1">
    <location>
        <begin position="195"/>
        <end position="217"/>
    </location>
</feature>
<dbReference type="OrthoDB" id="6140842at2759"/>
<evidence type="ECO:0000313" key="3">
    <source>
        <dbReference type="RefSeq" id="XP_031562896.1"/>
    </source>
</evidence>
<dbReference type="PANTHER" id="PTHR34833:SF1">
    <property type="entry name" value="GENE, 17359-RELATED"/>
    <property type="match status" value="1"/>
</dbReference>
<protein>
    <submittedName>
        <fullName evidence="3">Uncharacterized protein C4orf45-like</fullName>
    </submittedName>
</protein>